<comment type="caution">
    <text evidence="1">The sequence shown here is derived from an EMBL/GenBank/DDBJ whole genome shotgun (WGS) entry which is preliminary data.</text>
</comment>
<dbReference type="Proteomes" id="UP001186944">
    <property type="component" value="Unassembled WGS sequence"/>
</dbReference>
<dbReference type="EMBL" id="VSWD01000002">
    <property type="protein sequence ID" value="KAK3106985.1"/>
    <property type="molecule type" value="Genomic_DNA"/>
</dbReference>
<accession>A0AA88YJU3</accession>
<evidence type="ECO:0000313" key="2">
    <source>
        <dbReference type="Proteomes" id="UP001186944"/>
    </source>
</evidence>
<keyword evidence="2" id="KW-1185">Reference proteome</keyword>
<sequence>MSLMKSFMELNWPVFMKAYVEVMGWTSEKAQQSALACSDNHKAWQMINSFHFGTMLELVRPYVIECKIGGNVPSAENFISFAKHQDTNANFMYMFETVCKYTQGIINFRVAVRRNNYNLLRSAKWMTKELFHGRNHPRYQEIEMYESFMSRIVPEKLSIFLQTLCSLSKSGHPSKGQGFDFLLEEENKNVKAWLKRGVPTDQIWLTTCRNYESLKEVKKIVLSYSTHGSDHAGKSGLNLQHEIDAWRFKLRQSNYSDKESNGPLLKSLSGETLSQSLAKFTAEAQRKRSYRLMDMILHQPPPNDPSLHHPVYVLETEKEKYSSLTSMSVAEIDNKILDRIATLDGKFKQAFLDLFDRLIKVKANKKEQHIIFLEELSVIQPEQTSVVDET</sequence>
<reference evidence="1" key="1">
    <citation type="submission" date="2019-08" db="EMBL/GenBank/DDBJ databases">
        <title>The improved chromosome-level genome for the pearl oyster Pinctada fucata martensii using PacBio sequencing and Hi-C.</title>
        <authorList>
            <person name="Zheng Z."/>
        </authorList>
    </citation>
    <scope>NUCLEOTIDE SEQUENCE</scope>
    <source>
        <strain evidence="1">ZZ-2019</strain>
        <tissue evidence="1">Adductor muscle</tissue>
    </source>
</reference>
<organism evidence="1 2">
    <name type="scientific">Pinctada imbricata</name>
    <name type="common">Atlantic pearl-oyster</name>
    <name type="synonym">Pinctada martensii</name>
    <dbReference type="NCBI Taxonomy" id="66713"/>
    <lineage>
        <taxon>Eukaryota</taxon>
        <taxon>Metazoa</taxon>
        <taxon>Spiralia</taxon>
        <taxon>Lophotrochozoa</taxon>
        <taxon>Mollusca</taxon>
        <taxon>Bivalvia</taxon>
        <taxon>Autobranchia</taxon>
        <taxon>Pteriomorphia</taxon>
        <taxon>Pterioida</taxon>
        <taxon>Pterioidea</taxon>
        <taxon>Pteriidae</taxon>
        <taxon>Pinctada</taxon>
    </lineage>
</organism>
<dbReference type="AlphaFoldDB" id="A0AA88YJU3"/>
<name>A0AA88YJU3_PINIB</name>
<evidence type="ECO:0000313" key="1">
    <source>
        <dbReference type="EMBL" id="KAK3106985.1"/>
    </source>
</evidence>
<protein>
    <submittedName>
        <fullName evidence="1">Uncharacterized protein</fullName>
    </submittedName>
</protein>
<gene>
    <name evidence="1" type="ORF">FSP39_004438</name>
</gene>
<proteinExistence type="predicted"/>